<feature type="domain" description="HTH tetR-type" evidence="4">
    <location>
        <begin position="19"/>
        <end position="79"/>
    </location>
</feature>
<gene>
    <name evidence="5" type="ORF">GCM10007173_33520</name>
</gene>
<protein>
    <submittedName>
        <fullName evidence="5">TetR family transcriptional regulator</fullName>
    </submittedName>
</protein>
<accession>A0ABQ2DT91</accession>
<dbReference type="Proteomes" id="UP000606115">
    <property type="component" value="Unassembled WGS sequence"/>
</dbReference>
<reference evidence="6" key="1">
    <citation type="journal article" date="2019" name="Int. J. Syst. Evol. Microbiol.">
        <title>The Global Catalogue of Microorganisms (GCM) 10K type strain sequencing project: providing services to taxonomists for standard genome sequencing and annotation.</title>
        <authorList>
            <consortium name="The Broad Institute Genomics Platform"/>
            <consortium name="The Broad Institute Genome Sequencing Center for Infectious Disease"/>
            <person name="Wu L."/>
            <person name="Ma J."/>
        </authorList>
    </citation>
    <scope>NUCLEOTIDE SEQUENCE [LARGE SCALE GENOMIC DNA]</scope>
    <source>
        <strain evidence="6">CGMCC 1.3685</strain>
    </source>
</reference>
<dbReference type="PROSITE" id="PS50977">
    <property type="entry name" value="HTH_TETR_2"/>
    <property type="match status" value="1"/>
</dbReference>
<evidence type="ECO:0000256" key="3">
    <source>
        <dbReference type="SAM" id="MobiDB-lite"/>
    </source>
</evidence>
<sequence>MGTLSQPTPLNQPRTGKGQQTKAKLLRTALDAFAEDGYQAASMRAIALRAGVSLSHAYYYFGSKEDIVLELLIALRTEQFELCSAQLDEGNTLETNIRIAFDASVQVMEKYHDFGPSFLKVLLSRDLENSELTQIEMTLWESVVVRARPLPPLAIRRDLPRFLWLLSRQIFSTWAYDSSPNQRRSRALMRSIAPVIGKFAILCRLPVVRSLFEDVLSLMDSGASSIQDRTTSTGESAYEHRSSKAKAS</sequence>
<dbReference type="PRINTS" id="PR00455">
    <property type="entry name" value="HTHTETR"/>
</dbReference>
<dbReference type="Gene3D" id="1.10.357.10">
    <property type="entry name" value="Tetracycline Repressor, domain 2"/>
    <property type="match status" value="1"/>
</dbReference>
<dbReference type="PANTHER" id="PTHR30055">
    <property type="entry name" value="HTH-TYPE TRANSCRIPTIONAL REGULATOR RUTR"/>
    <property type="match status" value="1"/>
</dbReference>
<evidence type="ECO:0000259" key="4">
    <source>
        <dbReference type="PROSITE" id="PS50977"/>
    </source>
</evidence>
<evidence type="ECO:0000313" key="5">
    <source>
        <dbReference type="EMBL" id="GGJ71922.1"/>
    </source>
</evidence>
<dbReference type="InterPro" id="IPR050109">
    <property type="entry name" value="HTH-type_TetR-like_transc_reg"/>
</dbReference>
<dbReference type="Pfam" id="PF00440">
    <property type="entry name" value="TetR_N"/>
    <property type="match status" value="1"/>
</dbReference>
<organism evidence="5 6">
    <name type="scientific">Glutamicibacter ardleyensis</name>
    <dbReference type="NCBI Taxonomy" id="225894"/>
    <lineage>
        <taxon>Bacteria</taxon>
        <taxon>Bacillati</taxon>
        <taxon>Actinomycetota</taxon>
        <taxon>Actinomycetes</taxon>
        <taxon>Micrococcales</taxon>
        <taxon>Micrococcaceae</taxon>
        <taxon>Glutamicibacter</taxon>
    </lineage>
</organism>
<dbReference type="SUPFAM" id="SSF46689">
    <property type="entry name" value="Homeodomain-like"/>
    <property type="match status" value="1"/>
</dbReference>
<feature type="region of interest" description="Disordered" evidence="3">
    <location>
        <begin position="1"/>
        <end position="21"/>
    </location>
</feature>
<evidence type="ECO:0000313" key="6">
    <source>
        <dbReference type="Proteomes" id="UP000606115"/>
    </source>
</evidence>
<dbReference type="InterPro" id="IPR036271">
    <property type="entry name" value="Tet_transcr_reg_TetR-rel_C_sf"/>
</dbReference>
<dbReference type="InterPro" id="IPR009057">
    <property type="entry name" value="Homeodomain-like_sf"/>
</dbReference>
<dbReference type="EMBL" id="BMKX01000011">
    <property type="protein sequence ID" value="GGJ71922.1"/>
    <property type="molecule type" value="Genomic_DNA"/>
</dbReference>
<name>A0ABQ2DT91_9MICC</name>
<evidence type="ECO:0000256" key="1">
    <source>
        <dbReference type="ARBA" id="ARBA00023125"/>
    </source>
</evidence>
<dbReference type="InterPro" id="IPR001647">
    <property type="entry name" value="HTH_TetR"/>
</dbReference>
<keyword evidence="6" id="KW-1185">Reference proteome</keyword>
<dbReference type="RefSeq" id="WP_188687241.1">
    <property type="nucleotide sequence ID" value="NZ_BMKX01000011.1"/>
</dbReference>
<comment type="caution">
    <text evidence="5">The sequence shown here is derived from an EMBL/GenBank/DDBJ whole genome shotgun (WGS) entry which is preliminary data.</text>
</comment>
<dbReference type="SUPFAM" id="SSF48498">
    <property type="entry name" value="Tetracyclin repressor-like, C-terminal domain"/>
    <property type="match status" value="1"/>
</dbReference>
<feature type="region of interest" description="Disordered" evidence="3">
    <location>
        <begin position="225"/>
        <end position="248"/>
    </location>
</feature>
<dbReference type="GeneID" id="303305685"/>
<dbReference type="PANTHER" id="PTHR30055:SF233">
    <property type="entry name" value="REGULATORY PROTEIN TETR"/>
    <property type="match status" value="1"/>
</dbReference>
<evidence type="ECO:0000256" key="2">
    <source>
        <dbReference type="PROSITE-ProRule" id="PRU00335"/>
    </source>
</evidence>
<keyword evidence="1 2" id="KW-0238">DNA-binding</keyword>
<feature type="DNA-binding region" description="H-T-H motif" evidence="2">
    <location>
        <begin position="42"/>
        <end position="61"/>
    </location>
</feature>
<proteinExistence type="predicted"/>
<feature type="compositionally biased region" description="Polar residues" evidence="3">
    <location>
        <begin position="225"/>
        <end position="235"/>
    </location>
</feature>